<proteinExistence type="predicted"/>
<comment type="caution">
    <text evidence="3">The sequence shown here is derived from an EMBL/GenBank/DDBJ whole genome shotgun (WGS) entry which is preliminary data.</text>
</comment>
<dbReference type="Proteomes" id="UP000241769">
    <property type="component" value="Unassembled WGS sequence"/>
</dbReference>
<keyword evidence="4" id="KW-1185">Reference proteome</keyword>
<keyword evidence="3" id="KW-0808">Transferase</keyword>
<dbReference type="AlphaFoldDB" id="A0A2P6MQT5"/>
<name>A0A2P6MQT5_9EUKA</name>
<evidence type="ECO:0000259" key="2">
    <source>
        <dbReference type="SMART" id="SM00563"/>
    </source>
</evidence>
<feature type="transmembrane region" description="Helical" evidence="1">
    <location>
        <begin position="391"/>
        <end position="414"/>
    </location>
</feature>
<accession>A0A2P6MQT5</accession>
<dbReference type="EMBL" id="MDYQ01000502">
    <property type="protein sequence ID" value="PRP74065.1"/>
    <property type="molecule type" value="Genomic_DNA"/>
</dbReference>
<dbReference type="CDD" id="cd07992">
    <property type="entry name" value="LPLAT_AAK14816-like"/>
    <property type="match status" value="1"/>
</dbReference>
<dbReference type="InterPro" id="IPR002123">
    <property type="entry name" value="Plipid/glycerol_acylTrfase"/>
</dbReference>
<dbReference type="GO" id="GO:0004366">
    <property type="term" value="F:glycerol-3-phosphate O-acyltransferase activity"/>
    <property type="evidence" value="ECO:0007669"/>
    <property type="project" value="TreeGrafter"/>
</dbReference>
<keyword evidence="1" id="KW-0812">Transmembrane</keyword>
<dbReference type="SUPFAM" id="SSF69593">
    <property type="entry name" value="Glycerol-3-phosphate (1)-acyltransferase"/>
    <property type="match status" value="1"/>
</dbReference>
<dbReference type="OrthoDB" id="5567124at2759"/>
<dbReference type="GO" id="GO:0008654">
    <property type="term" value="P:phospholipid biosynthetic process"/>
    <property type="evidence" value="ECO:0007669"/>
    <property type="project" value="TreeGrafter"/>
</dbReference>
<dbReference type="GO" id="GO:0016287">
    <property type="term" value="F:glycerone-phosphate O-acyltransferase activity"/>
    <property type="evidence" value="ECO:0007669"/>
    <property type="project" value="TreeGrafter"/>
</dbReference>
<dbReference type="InParanoid" id="A0A2P6MQT5"/>
<keyword evidence="1" id="KW-1133">Transmembrane helix</keyword>
<dbReference type="PANTHER" id="PTHR31605:SF0">
    <property type="entry name" value="GLYCEROL-3-PHOSPHATE O-ACYLTRANSFERASE 1"/>
    <property type="match status" value="1"/>
</dbReference>
<dbReference type="Pfam" id="PF01553">
    <property type="entry name" value="Acyltransferase"/>
    <property type="match status" value="1"/>
</dbReference>
<protein>
    <submittedName>
        <fullName evidence="3">Putative acyltransferase</fullName>
    </submittedName>
</protein>
<dbReference type="PANTHER" id="PTHR31605">
    <property type="entry name" value="GLYCEROL-3-PHOSPHATE O-ACYLTRANSFERASE 1"/>
    <property type="match status" value="1"/>
</dbReference>
<keyword evidence="3" id="KW-0012">Acyltransferase</keyword>
<evidence type="ECO:0000256" key="1">
    <source>
        <dbReference type="SAM" id="Phobius"/>
    </source>
</evidence>
<keyword evidence="1" id="KW-0472">Membrane</keyword>
<gene>
    <name evidence="3" type="ORF">PROFUN_08689</name>
</gene>
<evidence type="ECO:0000313" key="3">
    <source>
        <dbReference type="EMBL" id="PRP74065.1"/>
    </source>
</evidence>
<dbReference type="STRING" id="1890364.A0A2P6MQT5"/>
<dbReference type="SMART" id="SM00563">
    <property type="entry name" value="PlsC"/>
    <property type="match status" value="1"/>
</dbReference>
<organism evidence="3 4">
    <name type="scientific">Planoprotostelium fungivorum</name>
    <dbReference type="NCBI Taxonomy" id="1890364"/>
    <lineage>
        <taxon>Eukaryota</taxon>
        <taxon>Amoebozoa</taxon>
        <taxon>Evosea</taxon>
        <taxon>Variosea</taxon>
        <taxon>Cavosteliida</taxon>
        <taxon>Cavosteliaceae</taxon>
        <taxon>Planoprotostelium</taxon>
    </lineage>
</organism>
<evidence type="ECO:0000313" key="4">
    <source>
        <dbReference type="Proteomes" id="UP000241769"/>
    </source>
</evidence>
<feature type="transmembrane region" description="Helical" evidence="1">
    <location>
        <begin position="367"/>
        <end position="385"/>
    </location>
</feature>
<dbReference type="InterPro" id="IPR052744">
    <property type="entry name" value="GPAT/DAPAT"/>
</dbReference>
<sequence length="466" mass="52870">MDDLPYNAIRGLASLLMSSFFSQVEVDGLENVPKEGPVIFASVHPNALVDPALVLVHCSRHVRIISKDQLFHLPVMKTILKAIKAVPVKRAADSGNKEGGGSEAVHLNNTSMFSEVWKALDAGDAIAIFPEGTTEMVSHIRKIKTGTARIALGFGKEHRSGSNQDKQDLRIVPVGLNYTNRNRYRSQVLLSFGRPIVIDDKWKERYEKEEWTAVTELTSFIQASLESITITAPDWSTLKVMTTAKNIMKPSYEQDIKYDVELTRRFLVGYQSVLSNLKEETNLDEIAKISQMRTELEDYQYTLDALGLTDKEVQKLNQYKKPFVDHLFNDFVVWPLALIGVILNFPIPIATKLLGSIIARGEIVEELTYKMVAAMASALLTYSIIGSLLWYHYGFLFTFFAVLFMVLTGMTAVAKRPLNSTTSFLRSLYKVVPKDLQKKREDLRQRMKEMTMRYSQFDTARKDYEQ</sequence>
<feature type="transmembrane region" description="Helical" evidence="1">
    <location>
        <begin position="331"/>
        <end position="355"/>
    </location>
</feature>
<reference evidence="3 4" key="1">
    <citation type="journal article" date="2018" name="Genome Biol. Evol.">
        <title>Multiple Roots of Fruiting Body Formation in Amoebozoa.</title>
        <authorList>
            <person name="Hillmann F."/>
            <person name="Forbes G."/>
            <person name="Novohradska S."/>
            <person name="Ferling I."/>
            <person name="Riege K."/>
            <person name="Groth M."/>
            <person name="Westermann M."/>
            <person name="Marz M."/>
            <person name="Spaller T."/>
            <person name="Winckler T."/>
            <person name="Schaap P."/>
            <person name="Glockner G."/>
        </authorList>
    </citation>
    <scope>NUCLEOTIDE SEQUENCE [LARGE SCALE GENOMIC DNA]</scope>
    <source>
        <strain evidence="3 4">Jena</strain>
    </source>
</reference>
<feature type="domain" description="Phospholipid/glycerol acyltransferase" evidence="2">
    <location>
        <begin position="38"/>
        <end position="179"/>
    </location>
</feature>